<dbReference type="GeneID" id="96262865"/>
<evidence type="ECO:0000313" key="5">
    <source>
        <dbReference type="Proteomes" id="UP000721954"/>
    </source>
</evidence>
<dbReference type="InterPro" id="IPR021224">
    <property type="entry name" value="DUF2690"/>
</dbReference>
<dbReference type="InterPro" id="IPR010982">
    <property type="entry name" value="Lambda_DNA-bd_dom_sf"/>
</dbReference>
<proteinExistence type="predicted"/>
<feature type="compositionally biased region" description="Polar residues" evidence="1">
    <location>
        <begin position="178"/>
        <end position="199"/>
    </location>
</feature>
<protein>
    <submittedName>
        <fullName evidence="4">DUF2690 domain-containing protein</fullName>
    </submittedName>
</protein>
<dbReference type="CDD" id="cd00093">
    <property type="entry name" value="HTH_XRE"/>
    <property type="match status" value="1"/>
</dbReference>
<dbReference type="EMBL" id="JAFFZM010000024">
    <property type="protein sequence ID" value="MBO8202500.1"/>
    <property type="molecule type" value="Genomic_DNA"/>
</dbReference>
<evidence type="ECO:0000256" key="1">
    <source>
        <dbReference type="SAM" id="MobiDB-lite"/>
    </source>
</evidence>
<keyword evidence="2" id="KW-0472">Membrane</keyword>
<feature type="compositionally biased region" description="Gly residues" evidence="1">
    <location>
        <begin position="154"/>
        <end position="175"/>
    </location>
</feature>
<dbReference type="InterPro" id="IPR001387">
    <property type="entry name" value="Cro/C1-type_HTH"/>
</dbReference>
<feature type="compositionally biased region" description="Gly residues" evidence="1">
    <location>
        <begin position="285"/>
        <end position="301"/>
    </location>
</feature>
<feature type="region of interest" description="Disordered" evidence="1">
    <location>
        <begin position="226"/>
        <end position="327"/>
    </location>
</feature>
<feature type="domain" description="HTH cro/C1-type" evidence="3">
    <location>
        <begin position="21"/>
        <end position="76"/>
    </location>
</feature>
<feature type="compositionally biased region" description="Low complexity" evidence="1">
    <location>
        <begin position="141"/>
        <end position="153"/>
    </location>
</feature>
<keyword evidence="2" id="KW-0812">Transmembrane</keyword>
<feature type="compositionally biased region" description="Basic and acidic residues" evidence="1">
    <location>
        <begin position="259"/>
        <end position="283"/>
    </location>
</feature>
<dbReference type="Proteomes" id="UP000721954">
    <property type="component" value="Unassembled WGS sequence"/>
</dbReference>
<feature type="transmembrane region" description="Helical" evidence="2">
    <location>
        <begin position="332"/>
        <end position="353"/>
    </location>
</feature>
<dbReference type="Pfam" id="PF13560">
    <property type="entry name" value="HTH_31"/>
    <property type="match status" value="1"/>
</dbReference>
<feature type="compositionally biased region" description="Low complexity" evidence="1">
    <location>
        <begin position="302"/>
        <end position="324"/>
    </location>
</feature>
<dbReference type="Gene3D" id="1.10.260.40">
    <property type="entry name" value="lambda repressor-like DNA-binding domains"/>
    <property type="match status" value="1"/>
</dbReference>
<dbReference type="RefSeq" id="WP_209214038.1">
    <property type="nucleotide sequence ID" value="NZ_JAFFZM010000024.1"/>
</dbReference>
<accession>A0ABS3Y4B0</accession>
<name>A0ABS3Y4B0_9ACTN</name>
<dbReference type="Pfam" id="PF10901">
    <property type="entry name" value="DUF2690"/>
    <property type="match status" value="1"/>
</dbReference>
<dbReference type="SUPFAM" id="SSF47413">
    <property type="entry name" value="lambda repressor-like DNA-binding domains"/>
    <property type="match status" value="1"/>
</dbReference>
<keyword evidence="5" id="KW-1185">Reference proteome</keyword>
<gene>
    <name evidence="4" type="ORF">JW613_30080</name>
</gene>
<evidence type="ECO:0000313" key="4">
    <source>
        <dbReference type="EMBL" id="MBO8202500.1"/>
    </source>
</evidence>
<keyword evidence="2" id="KW-1133">Transmembrane helix</keyword>
<feature type="region of interest" description="Disordered" evidence="1">
    <location>
        <begin position="107"/>
        <end position="212"/>
    </location>
</feature>
<organism evidence="4 5">
    <name type="scientific">Streptomyces smyrnaeus</name>
    <dbReference type="NCBI Taxonomy" id="1387713"/>
    <lineage>
        <taxon>Bacteria</taxon>
        <taxon>Bacillati</taxon>
        <taxon>Actinomycetota</taxon>
        <taxon>Actinomycetes</taxon>
        <taxon>Kitasatosporales</taxon>
        <taxon>Streptomycetaceae</taxon>
        <taxon>Streptomyces</taxon>
    </lineage>
</organism>
<feature type="region of interest" description="Disordered" evidence="1">
    <location>
        <begin position="359"/>
        <end position="385"/>
    </location>
</feature>
<reference evidence="4 5" key="1">
    <citation type="submission" date="2021-02" db="EMBL/GenBank/DDBJ databases">
        <title>Streptomyces spirodelae sp. nov., isolated from duckweed.</title>
        <authorList>
            <person name="Saimee Y."/>
            <person name="Duangmal K."/>
        </authorList>
    </citation>
    <scope>NUCLEOTIDE SEQUENCE [LARGE SCALE GENOMIC DNA]</scope>
    <source>
        <strain evidence="4 5">DSM 42105</strain>
    </source>
</reference>
<sequence>MPRWRSLPEDLDPQIREFASQLRRLVDRSGLSVATIADRTGYSKSSWERYLNGRLLPPRGATQALAEVTGTDVRHLGTMWELAERAWSRSEMRHDTTLEAIRIAQARAALNEEPSQEREKGRRRRKNKSAPDSEAPEVPDASGAPGAPGTSGAPEGGALGSGTPGSGSGTPGSGGSTRVPQQGTSPQQEASARQGTPPQRITPEQGVPEDGDLGTAILRKDAIRAAGNSASARERRHQSDSTVWGTPAPGLGSPAASDHAADVHADIDAHGNPDAEAGTDRRTGQGAGHSAGQGGGSGGAVPHGVPAPSATPAPGGADGGPTTKGSGGRRKVTVLLASLVAVLVVAAGAVLFFDVGGGGEEKAADPKPSPTKETPQLPAGVKCSGKECSGKDPEAMGCGGEHAGTSSSAWVGTTFVEVRYSKVCKASWGRITSARAGDSLRITGPGGQAESGKVAKNETYTKMVSVGSQDEARACATLAAGGKGCTVPGEKAR</sequence>
<evidence type="ECO:0000259" key="3">
    <source>
        <dbReference type="SMART" id="SM00530"/>
    </source>
</evidence>
<dbReference type="SMART" id="SM00530">
    <property type="entry name" value="HTH_XRE"/>
    <property type="match status" value="1"/>
</dbReference>
<comment type="caution">
    <text evidence="4">The sequence shown here is derived from an EMBL/GenBank/DDBJ whole genome shotgun (WGS) entry which is preliminary data.</text>
</comment>
<evidence type="ECO:0000256" key="2">
    <source>
        <dbReference type="SAM" id="Phobius"/>
    </source>
</evidence>